<reference evidence="1 2" key="1">
    <citation type="journal article" date="2019" name="Sci. Rep.">
        <title>Orb-weaving spider Araneus ventricosus genome elucidates the spidroin gene catalogue.</title>
        <authorList>
            <person name="Kono N."/>
            <person name="Nakamura H."/>
            <person name="Ohtoshi R."/>
            <person name="Moran D.A.P."/>
            <person name="Shinohara A."/>
            <person name="Yoshida Y."/>
            <person name="Fujiwara M."/>
            <person name="Mori M."/>
            <person name="Tomita M."/>
            <person name="Arakawa K."/>
        </authorList>
    </citation>
    <scope>NUCLEOTIDE SEQUENCE [LARGE SCALE GENOMIC DNA]</scope>
</reference>
<gene>
    <name evidence="1" type="ORF">AVEN_233782_1</name>
</gene>
<protein>
    <submittedName>
        <fullName evidence="1">Uncharacterized protein</fullName>
    </submittedName>
</protein>
<keyword evidence="2" id="KW-1185">Reference proteome</keyword>
<name>A0A4Y2IBQ3_ARAVE</name>
<accession>A0A4Y2IBQ3</accession>
<sequence length="134" mass="15897">MVRQESPWPAEGSRASRTVFFLDHYLRSTHPLPLPFAVFCLLFSDLSVITREHCQSYNQQTSRFDLKENYILKKYDQLPKLSQWEAASMLNISQLLRNSLLKFRSDIETAVQKNDNLMRKRCWKDEDVKDLLKE</sequence>
<organism evidence="1 2">
    <name type="scientific">Araneus ventricosus</name>
    <name type="common">Orbweaver spider</name>
    <name type="synonym">Epeira ventricosa</name>
    <dbReference type="NCBI Taxonomy" id="182803"/>
    <lineage>
        <taxon>Eukaryota</taxon>
        <taxon>Metazoa</taxon>
        <taxon>Ecdysozoa</taxon>
        <taxon>Arthropoda</taxon>
        <taxon>Chelicerata</taxon>
        <taxon>Arachnida</taxon>
        <taxon>Araneae</taxon>
        <taxon>Araneomorphae</taxon>
        <taxon>Entelegynae</taxon>
        <taxon>Araneoidea</taxon>
        <taxon>Araneidae</taxon>
        <taxon>Araneus</taxon>
    </lineage>
</organism>
<dbReference type="EMBL" id="BGPR01002538">
    <property type="protein sequence ID" value="GBM75138.1"/>
    <property type="molecule type" value="Genomic_DNA"/>
</dbReference>
<proteinExistence type="predicted"/>
<dbReference type="AlphaFoldDB" id="A0A4Y2IBQ3"/>
<evidence type="ECO:0000313" key="2">
    <source>
        <dbReference type="Proteomes" id="UP000499080"/>
    </source>
</evidence>
<evidence type="ECO:0000313" key="1">
    <source>
        <dbReference type="EMBL" id="GBM75138.1"/>
    </source>
</evidence>
<dbReference type="Proteomes" id="UP000499080">
    <property type="component" value="Unassembled WGS sequence"/>
</dbReference>
<comment type="caution">
    <text evidence="1">The sequence shown here is derived from an EMBL/GenBank/DDBJ whole genome shotgun (WGS) entry which is preliminary data.</text>
</comment>